<dbReference type="SUPFAM" id="SSF117281">
    <property type="entry name" value="Kelch motif"/>
    <property type="match status" value="1"/>
</dbReference>
<gene>
    <name evidence="3" type="ORF">DARMORV10_C04P20620.1</name>
</gene>
<dbReference type="AlphaFoldDB" id="A0A816JK10"/>
<accession>A0A816JK10</accession>
<dbReference type="InterPro" id="IPR050354">
    <property type="entry name" value="F-box/kelch-repeat_ARATH"/>
</dbReference>
<reference evidence="3" key="1">
    <citation type="submission" date="2021-01" db="EMBL/GenBank/DDBJ databases">
        <authorList>
            <consortium name="Genoscope - CEA"/>
            <person name="William W."/>
        </authorList>
    </citation>
    <scope>NUCLEOTIDE SEQUENCE</scope>
</reference>
<protein>
    <submittedName>
        <fullName evidence="3">(rape) hypothetical protein</fullName>
    </submittedName>
</protein>
<dbReference type="PANTHER" id="PTHR24414">
    <property type="entry name" value="F-BOX/KELCH-REPEAT PROTEIN SKIP4"/>
    <property type="match status" value="1"/>
</dbReference>
<name>A0A816JK10_BRANA</name>
<evidence type="ECO:0000259" key="2">
    <source>
        <dbReference type="PROSITE" id="PS50181"/>
    </source>
</evidence>
<proteinExistence type="predicted"/>
<feature type="region of interest" description="Disordered" evidence="1">
    <location>
        <begin position="255"/>
        <end position="300"/>
    </location>
</feature>
<dbReference type="Gene3D" id="2.120.10.80">
    <property type="entry name" value="Kelch-type beta propeller"/>
    <property type="match status" value="1"/>
</dbReference>
<dbReference type="SUPFAM" id="SSF81383">
    <property type="entry name" value="F-box domain"/>
    <property type="match status" value="1"/>
</dbReference>
<feature type="domain" description="F-box" evidence="2">
    <location>
        <begin position="14"/>
        <end position="61"/>
    </location>
</feature>
<dbReference type="Pfam" id="PF25210">
    <property type="entry name" value="Kelch_FKB95"/>
    <property type="match status" value="1"/>
</dbReference>
<evidence type="ECO:0000256" key="1">
    <source>
        <dbReference type="SAM" id="MobiDB-lite"/>
    </source>
</evidence>
<dbReference type="Proteomes" id="UP001295469">
    <property type="component" value="Chromosome C04"/>
</dbReference>
<sequence length="400" mass="46676">MTSKIKRRNESQAPSLIMSLPEDVIFDILGRVPRFEYSTLSLVSKQFRLLVASPENLRYTLHILLRKANGKRRLVLIRWVPAMNPEARFLAVGSSIYVFGGGRKDKTRDSVLRIDCRFHTVEHLPRMPVRMAHIIADVIDGRVYVIGKDYEDWKRMKKKVMVLFNIEAQMWEPAMLITDIDLQEDWCNCVVMADKMYTQDYRKSFVYKPKEGKWETEEMLSTKVWGSNACVIDDVLYDFNKLELRAYDSKQRESFDRATATRRRRRDRATTTRSSVSSLMHEADESERRRRRDRATTRSSKNHNLKLEMISNWGVGGAFILLFHTVVNQDPISPLIAESFPFSSDKRYATTQVKAPPQLQKTVLIRDIWVFEKSLFHTGACWRLCGRIEFPSKDIIQPVL</sequence>
<dbReference type="InterPro" id="IPR001810">
    <property type="entry name" value="F-box_dom"/>
</dbReference>
<dbReference type="EMBL" id="HG994368">
    <property type="protein sequence ID" value="CAF1828392.1"/>
    <property type="molecule type" value="Genomic_DNA"/>
</dbReference>
<dbReference type="InterPro" id="IPR036047">
    <property type="entry name" value="F-box-like_dom_sf"/>
</dbReference>
<dbReference type="Pfam" id="PF00646">
    <property type="entry name" value="F-box"/>
    <property type="match status" value="1"/>
</dbReference>
<organism evidence="3">
    <name type="scientific">Brassica napus</name>
    <name type="common">Rape</name>
    <dbReference type="NCBI Taxonomy" id="3708"/>
    <lineage>
        <taxon>Eukaryota</taxon>
        <taxon>Viridiplantae</taxon>
        <taxon>Streptophyta</taxon>
        <taxon>Embryophyta</taxon>
        <taxon>Tracheophyta</taxon>
        <taxon>Spermatophyta</taxon>
        <taxon>Magnoliopsida</taxon>
        <taxon>eudicotyledons</taxon>
        <taxon>Gunneridae</taxon>
        <taxon>Pentapetalae</taxon>
        <taxon>rosids</taxon>
        <taxon>malvids</taxon>
        <taxon>Brassicales</taxon>
        <taxon>Brassicaceae</taxon>
        <taxon>Brassiceae</taxon>
        <taxon>Brassica</taxon>
    </lineage>
</organism>
<dbReference type="PROSITE" id="PS50181">
    <property type="entry name" value="FBOX"/>
    <property type="match status" value="1"/>
</dbReference>
<dbReference type="SMART" id="SM00256">
    <property type="entry name" value="FBOX"/>
    <property type="match status" value="1"/>
</dbReference>
<dbReference type="PANTHER" id="PTHR24414:SF166">
    <property type="entry name" value="F-BOX DOMAIN-CONTAINING PROTEIN"/>
    <property type="match status" value="1"/>
</dbReference>
<dbReference type="InterPro" id="IPR057499">
    <property type="entry name" value="Kelch_FKB95"/>
</dbReference>
<dbReference type="InterPro" id="IPR015915">
    <property type="entry name" value="Kelch-typ_b-propeller"/>
</dbReference>
<evidence type="ECO:0000313" key="3">
    <source>
        <dbReference type="EMBL" id="CAF1828392.1"/>
    </source>
</evidence>